<gene>
    <name evidence="1" type="ORF">HOLleu_06642</name>
</gene>
<dbReference type="Proteomes" id="UP001152320">
    <property type="component" value="Chromosome 2"/>
</dbReference>
<keyword evidence="2" id="KW-1185">Reference proteome</keyword>
<evidence type="ECO:0000313" key="2">
    <source>
        <dbReference type="Proteomes" id="UP001152320"/>
    </source>
</evidence>
<protein>
    <submittedName>
        <fullName evidence="1">Uncharacterized protein</fullName>
    </submittedName>
</protein>
<organism evidence="1 2">
    <name type="scientific">Holothuria leucospilota</name>
    <name type="common">Black long sea cucumber</name>
    <name type="synonym">Mertensiothuria leucospilota</name>
    <dbReference type="NCBI Taxonomy" id="206669"/>
    <lineage>
        <taxon>Eukaryota</taxon>
        <taxon>Metazoa</taxon>
        <taxon>Echinodermata</taxon>
        <taxon>Eleutherozoa</taxon>
        <taxon>Echinozoa</taxon>
        <taxon>Holothuroidea</taxon>
        <taxon>Aspidochirotacea</taxon>
        <taxon>Aspidochirotida</taxon>
        <taxon>Holothuriidae</taxon>
        <taxon>Holothuria</taxon>
    </lineage>
</organism>
<reference evidence="1" key="1">
    <citation type="submission" date="2021-10" db="EMBL/GenBank/DDBJ databases">
        <title>Tropical sea cucumber genome reveals ecological adaptation and Cuvierian tubules defense mechanism.</title>
        <authorList>
            <person name="Chen T."/>
        </authorList>
    </citation>
    <scope>NUCLEOTIDE SEQUENCE</scope>
    <source>
        <strain evidence="1">Nanhai2018</strain>
        <tissue evidence="1">Muscle</tissue>
    </source>
</reference>
<comment type="caution">
    <text evidence="1">The sequence shown here is derived from an EMBL/GenBank/DDBJ whole genome shotgun (WGS) entry which is preliminary data.</text>
</comment>
<dbReference type="AlphaFoldDB" id="A0A9Q1CME8"/>
<proteinExistence type="predicted"/>
<accession>A0A9Q1CME8</accession>
<sequence>MPCLIFTLCPLPPLLHPRLIRYQLTPDKVILKTLKPHCLSKQTQSRMQMSWKVSWIEVFEHTSPGEQANIG</sequence>
<evidence type="ECO:0000313" key="1">
    <source>
        <dbReference type="EMBL" id="KAJ8047601.1"/>
    </source>
</evidence>
<dbReference type="EMBL" id="JAIZAY010000002">
    <property type="protein sequence ID" value="KAJ8047601.1"/>
    <property type="molecule type" value="Genomic_DNA"/>
</dbReference>
<name>A0A9Q1CME8_HOLLE</name>